<dbReference type="Pfam" id="PF00059">
    <property type="entry name" value="Lectin_C"/>
    <property type="match status" value="1"/>
</dbReference>
<name>A0A3P8U9G7_AMPPE</name>
<reference evidence="2" key="2">
    <citation type="submission" date="2025-08" db="UniProtKB">
        <authorList>
            <consortium name="Ensembl"/>
        </authorList>
    </citation>
    <scope>IDENTIFICATION</scope>
</reference>
<dbReference type="GeneTree" id="ENSGT01140000282638"/>
<dbReference type="Proteomes" id="UP000265080">
    <property type="component" value="Chromosome 7"/>
</dbReference>
<dbReference type="PANTHER" id="PTHR45784:SF3">
    <property type="entry name" value="C-TYPE LECTIN DOMAIN FAMILY 4 MEMBER K-LIKE-RELATED"/>
    <property type="match status" value="1"/>
</dbReference>
<evidence type="ECO:0000259" key="1">
    <source>
        <dbReference type="PROSITE" id="PS50041"/>
    </source>
</evidence>
<dbReference type="Ensembl" id="ENSAPET00000034329.1">
    <property type="protein sequence ID" value="ENSAPEP00000033451.1"/>
    <property type="gene ID" value="ENSAPEG00000023762.1"/>
</dbReference>
<proteinExistence type="predicted"/>
<dbReference type="InterPro" id="IPR016187">
    <property type="entry name" value="CTDL_fold"/>
</dbReference>
<reference evidence="2" key="3">
    <citation type="submission" date="2025-09" db="UniProtKB">
        <authorList>
            <consortium name="Ensembl"/>
        </authorList>
    </citation>
    <scope>IDENTIFICATION</scope>
</reference>
<keyword evidence="3" id="KW-1185">Reference proteome</keyword>
<dbReference type="SUPFAM" id="SSF56436">
    <property type="entry name" value="C-type lectin-like"/>
    <property type="match status" value="1"/>
</dbReference>
<dbReference type="InterPro" id="IPR016186">
    <property type="entry name" value="C-type_lectin-like/link_sf"/>
</dbReference>
<reference evidence="2 3" key="1">
    <citation type="submission" date="2018-03" db="EMBL/GenBank/DDBJ databases">
        <title>Finding Nemo's genes: A chromosome-scale reference assembly of the genome of the orange clownfish Amphiprion percula.</title>
        <authorList>
            <person name="Lehmann R."/>
        </authorList>
    </citation>
    <scope>NUCLEOTIDE SEQUENCE</scope>
</reference>
<evidence type="ECO:0000313" key="3">
    <source>
        <dbReference type="Proteomes" id="UP000265080"/>
    </source>
</evidence>
<sequence length="154" mass="17982">KIICHILHLYKDFKNVVQIKTLLTFISRLTSHSHAILREYHYVDLKMSWSDAQHYCRVKYTDLATFEDMDDISRLKRLGLKTSESWIGLVDDPKSWIGTMGNDTYSWKWSATGETSKTGQTESIILLPNLAVCLTLLIHFRKMEHKSRRCFNSV</sequence>
<feature type="domain" description="C-type lectin" evidence="1">
    <location>
        <begin position="40"/>
        <end position="122"/>
    </location>
</feature>
<protein>
    <recommendedName>
        <fullName evidence="1">C-type lectin domain-containing protein</fullName>
    </recommendedName>
</protein>
<dbReference type="PANTHER" id="PTHR45784">
    <property type="entry name" value="C-TYPE LECTIN DOMAIN FAMILY 20 MEMBER A-RELATED"/>
    <property type="match status" value="1"/>
</dbReference>
<accession>A0A3P8U9G7</accession>
<dbReference type="AlphaFoldDB" id="A0A3P8U9G7"/>
<dbReference type="Gene3D" id="3.10.100.10">
    <property type="entry name" value="Mannose-Binding Protein A, subunit A"/>
    <property type="match status" value="1"/>
</dbReference>
<organism evidence="2 3">
    <name type="scientific">Amphiprion percula</name>
    <name type="common">Orange clownfish</name>
    <name type="synonym">Lutjanus percula</name>
    <dbReference type="NCBI Taxonomy" id="161767"/>
    <lineage>
        <taxon>Eukaryota</taxon>
        <taxon>Metazoa</taxon>
        <taxon>Chordata</taxon>
        <taxon>Craniata</taxon>
        <taxon>Vertebrata</taxon>
        <taxon>Euteleostomi</taxon>
        <taxon>Actinopterygii</taxon>
        <taxon>Neopterygii</taxon>
        <taxon>Teleostei</taxon>
        <taxon>Neoteleostei</taxon>
        <taxon>Acanthomorphata</taxon>
        <taxon>Ovalentaria</taxon>
        <taxon>Pomacentridae</taxon>
        <taxon>Amphiprion</taxon>
    </lineage>
</organism>
<dbReference type="InterPro" id="IPR001304">
    <property type="entry name" value="C-type_lectin-like"/>
</dbReference>
<dbReference type="STRING" id="161767.ENSAPEP00000033451"/>
<evidence type="ECO:0000313" key="2">
    <source>
        <dbReference type="Ensembl" id="ENSAPEP00000033451.1"/>
    </source>
</evidence>
<dbReference type="PROSITE" id="PS50041">
    <property type="entry name" value="C_TYPE_LECTIN_2"/>
    <property type="match status" value="1"/>
</dbReference>